<dbReference type="InterPro" id="IPR001279">
    <property type="entry name" value="Metallo-B-lactamas"/>
</dbReference>
<proteinExistence type="predicted"/>
<dbReference type="PIRSF" id="PIRSF005243">
    <property type="entry name" value="ROO"/>
    <property type="match status" value="1"/>
</dbReference>
<dbReference type="InterPro" id="IPR029039">
    <property type="entry name" value="Flavoprotein-like_sf"/>
</dbReference>
<dbReference type="Pfam" id="PF19583">
    <property type="entry name" value="ODP"/>
    <property type="match status" value="1"/>
</dbReference>
<organism evidence="2 3">
    <name type="scientific">Methanoliparum thermophilum</name>
    <dbReference type="NCBI Taxonomy" id="2491083"/>
    <lineage>
        <taxon>Archaea</taxon>
        <taxon>Methanobacteriati</taxon>
        <taxon>Methanobacteriota</taxon>
        <taxon>Candidatus Methanoliparia</taxon>
        <taxon>Candidatus Methanoliparales</taxon>
        <taxon>Candidatus Methanoliparaceae</taxon>
        <taxon>Candidatus Methanoliparum</taxon>
    </lineage>
</organism>
<dbReference type="PANTHER" id="PTHR43717:SF1">
    <property type="entry name" value="ANAEROBIC NITRIC OXIDE REDUCTASE FLAVORUBREDOXIN"/>
    <property type="match status" value="1"/>
</dbReference>
<evidence type="ECO:0000313" key="3">
    <source>
        <dbReference type="Proteomes" id="UP000317158"/>
    </source>
</evidence>
<dbReference type="GO" id="GO:0046872">
    <property type="term" value="F:metal ion binding"/>
    <property type="evidence" value="ECO:0007669"/>
    <property type="project" value="InterPro"/>
</dbReference>
<evidence type="ECO:0000259" key="1">
    <source>
        <dbReference type="PROSITE" id="PS50902"/>
    </source>
</evidence>
<dbReference type="AlphaFoldDB" id="A0A520KSJ8"/>
<dbReference type="GO" id="GO:0009055">
    <property type="term" value="F:electron transfer activity"/>
    <property type="evidence" value="ECO:0007669"/>
    <property type="project" value="InterPro"/>
</dbReference>
<dbReference type="CDD" id="cd07709">
    <property type="entry name" value="flavodiiron_proteins_MBL-fold"/>
    <property type="match status" value="1"/>
</dbReference>
<dbReference type="InterPro" id="IPR016440">
    <property type="entry name" value="Rubredoxin-O_OxRdtase"/>
</dbReference>
<sequence>MALAREIIKDVYSVGAIDWNRRLFDALILLPDGTSYNSYLVKGSEKVALIDTVDSTMSEVLIENIKEVNIDQIDYIIVNHAEQDHSGTLPRILELFPDAKVLTNPKCKDLLINLLFIPDDKIEVVEDGEEVSLGNKTLKFIYAPWVHWPDTMFTYIVEDKILFTCDFLGSHLATSDLFIEDNIRIYEPAKRYYAEIMMPFRVPHVQRNLKKIRDLDVNIIAASHGPIYNDPSFILDLYDDWASNNVENEVIIPYISMHGSTEEMVRYLTDELIKRGIFVKVFDLTKTDLGDLAMAAVDAATIVVGAPMMLANPHPNVIGPIVLLNALRPKTRFVSLIGSYGWGGRLVESVKELLSNMNVEFIEPVVAKGYPKEEDFRRLDKLADDILKKHKEALKRH</sequence>
<dbReference type="PROSITE" id="PS50902">
    <property type="entry name" value="FLAVODOXIN_LIKE"/>
    <property type="match status" value="1"/>
</dbReference>
<name>A0A520KSJ8_METT2</name>
<dbReference type="Gene3D" id="3.40.50.360">
    <property type="match status" value="1"/>
</dbReference>
<reference evidence="2 3" key="1">
    <citation type="journal article" date="2019" name="Nat. Microbiol.">
        <title>Wide diversity of methane and short-chain alkane metabolisms in uncultured archaea.</title>
        <authorList>
            <person name="Borrel G."/>
            <person name="Adam P.S."/>
            <person name="McKay L.J."/>
            <person name="Chen L.X."/>
            <person name="Sierra-Garcia I.N."/>
            <person name="Sieber C.M."/>
            <person name="Letourneur Q."/>
            <person name="Ghozlane A."/>
            <person name="Andersen G.L."/>
            <person name="Li W.J."/>
            <person name="Hallam S.J."/>
            <person name="Muyzer G."/>
            <person name="de Oliveira V.M."/>
            <person name="Inskeep W.P."/>
            <person name="Banfield J.F."/>
            <person name="Gribaldo S."/>
        </authorList>
    </citation>
    <scope>NUCLEOTIDE SEQUENCE [LARGE SCALE GENOMIC DNA]</scope>
    <source>
        <strain evidence="2">NM1a</strain>
    </source>
</reference>
<protein>
    <submittedName>
        <fullName evidence="2">FprA family A-type flavoprotein</fullName>
    </submittedName>
</protein>
<feature type="domain" description="Flavodoxin-like" evidence="1">
    <location>
        <begin position="250"/>
        <end position="387"/>
    </location>
</feature>
<dbReference type="Proteomes" id="UP000317158">
    <property type="component" value="Unassembled WGS sequence"/>
</dbReference>
<dbReference type="SUPFAM" id="SSF52218">
    <property type="entry name" value="Flavoproteins"/>
    <property type="match status" value="1"/>
</dbReference>
<dbReference type="InterPro" id="IPR036866">
    <property type="entry name" value="RibonucZ/Hydroxyglut_hydro"/>
</dbReference>
<dbReference type="PANTHER" id="PTHR43717">
    <property type="entry name" value="ANAEROBIC NITRIC OXIDE REDUCTASE FLAVORUBREDOXIN"/>
    <property type="match status" value="1"/>
</dbReference>
<dbReference type="InterPro" id="IPR008254">
    <property type="entry name" value="Flavodoxin/NO_synth"/>
</dbReference>
<dbReference type="SUPFAM" id="SSF56281">
    <property type="entry name" value="Metallo-hydrolase/oxidoreductase"/>
    <property type="match status" value="1"/>
</dbReference>
<dbReference type="SMART" id="SM00849">
    <property type="entry name" value="Lactamase_B"/>
    <property type="match status" value="1"/>
</dbReference>
<gene>
    <name evidence="2" type="ORF">EF806_02290</name>
</gene>
<dbReference type="GO" id="GO:0016491">
    <property type="term" value="F:oxidoreductase activity"/>
    <property type="evidence" value="ECO:0007669"/>
    <property type="project" value="InterPro"/>
</dbReference>
<dbReference type="EMBL" id="RXIF01000004">
    <property type="protein sequence ID" value="RZN64898.1"/>
    <property type="molecule type" value="Genomic_DNA"/>
</dbReference>
<dbReference type="GO" id="GO:0010181">
    <property type="term" value="F:FMN binding"/>
    <property type="evidence" value="ECO:0007669"/>
    <property type="project" value="InterPro"/>
</dbReference>
<dbReference type="Gene3D" id="3.60.15.10">
    <property type="entry name" value="Ribonuclease Z/Hydroxyacylglutathione hydrolase-like"/>
    <property type="match status" value="1"/>
</dbReference>
<evidence type="ECO:0000313" key="2">
    <source>
        <dbReference type="EMBL" id="RZN64898.1"/>
    </source>
</evidence>
<comment type="caution">
    <text evidence="2">The sequence shown here is derived from an EMBL/GenBank/DDBJ whole genome shotgun (WGS) entry which is preliminary data.</text>
</comment>
<accession>A0A520KSJ8</accession>
<dbReference type="InterPro" id="IPR045761">
    <property type="entry name" value="ODP_dom"/>
</dbReference>